<dbReference type="Gene3D" id="1.25.40.10">
    <property type="entry name" value="Tetratricopeptide repeat domain"/>
    <property type="match status" value="1"/>
</dbReference>
<dbReference type="RefSeq" id="WP_346582845.1">
    <property type="nucleotide sequence ID" value="NZ_JBDJLH010000001.1"/>
</dbReference>
<keyword evidence="2" id="KW-1185">Reference proteome</keyword>
<name>A0ABV0C1B7_9SPHI</name>
<evidence type="ECO:0000313" key="2">
    <source>
        <dbReference type="Proteomes" id="UP001409291"/>
    </source>
</evidence>
<comment type="caution">
    <text evidence="1">The sequence shown here is derived from an EMBL/GenBank/DDBJ whole genome shotgun (WGS) entry which is preliminary data.</text>
</comment>
<protein>
    <recommendedName>
        <fullName evidence="3">Tetratricopeptide repeat protein</fullName>
    </recommendedName>
</protein>
<dbReference type="Proteomes" id="UP001409291">
    <property type="component" value="Unassembled WGS sequence"/>
</dbReference>
<evidence type="ECO:0008006" key="3">
    <source>
        <dbReference type="Google" id="ProtNLM"/>
    </source>
</evidence>
<gene>
    <name evidence="1" type="ORF">ABE541_22135</name>
</gene>
<proteinExistence type="predicted"/>
<organism evidence="1 2">
    <name type="scientific">Sphingobacterium kitahiroshimense</name>
    <dbReference type="NCBI Taxonomy" id="470446"/>
    <lineage>
        <taxon>Bacteria</taxon>
        <taxon>Pseudomonadati</taxon>
        <taxon>Bacteroidota</taxon>
        <taxon>Sphingobacteriia</taxon>
        <taxon>Sphingobacteriales</taxon>
        <taxon>Sphingobacteriaceae</taxon>
        <taxon>Sphingobacterium</taxon>
    </lineage>
</organism>
<accession>A0ABV0C1B7</accession>
<dbReference type="InterPro" id="IPR011990">
    <property type="entry name" value="TPR-like_helical_dom_sf"/>
</dbReference>
<reference evidence="1 2" key="1">
    <citation type="submission" date="2024-04" db="EMBL/GenBank/DDBJ databases">
        <title>WGS of bacteria from Torrens River.</title>
        <authorList>
            <person name="Wyrsch E.R."/>
            <person name="Drigo B."/>
        </authorList>
    </citation>
    <scope>NUCLEOTIDE SEQUENCE [LARGE SCALE GENOMIC DNA]</scope>
    <source>
        <strain evidence="1 2">TWI391</strain>
    </source>
</reference>
<dbReference type="EMBL" id="JBDJNQ010000013">
    <property type="protein sequence ID" value="MEN5379983.1"/>
    <property type="molecule type" value="Genomic_DNA"/>
</dbReference>
<evidence type="ECO:0000313" key="1">
    <source>
        <dbReference type="EMBL" id="MEN5379983.1"/>
    </source>
</evidence>
<sequence length="768" mass="89581">MNIEELENLFYSGDLALCIEEGEQHLKNHPDDTTVLFLMAIAHYDYVYPGHPELVYDTMNQFTVPYLKKIISLEPENSEALQHILSYALNNDYNLAYINLSKRHITAENRNDYIGYAQRLIQDPNHATSGYDFLIRIYESVGEKAAVLKTLDEAMAFFTTYFTADREQRDQYNAIFLMKKIYLLQENKLISPDAIIQVIADHIQNIASDDDSDYLYLAEIAFENEDMALTKAILLKLIRGVNSKEDVLDGLVKWHQRFDKLIKNGLVDDDVFYFQLIVERNHFERMHLKADFYYHHALRLMEAHSDKFSLYHFAGTYLHEAARHAEALPLLSKALEIKSASITWRRYFISKYLVTGAIDLELPTFEDLPRDLYNDGVELSEFITEEITDPEDLALFQAMLSGLYEQSFHAFQAYYEEGSYESDYLGSRHNWAMCCNNYSIELIKNGCYGTAVDVIHTGLQNSEFEELHHTLLDALIKQENYVDAKAALAKFFRTYTAEDSNFYLYLKHQADYLVVKNGLGETEHIADEAQELLSKIYQHYIVNPDISDYDFRDYEAAKNTVEGLLYDIYDDERHDVKIAYYTHIIEQYPHEAHAPYVLMQIYNELEDYKNVNHTARLYLANKKEFIINAFDKAKTLYMIMKSHYFMEEYSAGIDFFTAQDAYCDETFDAPEYLQWLLYGIKLFAADNQLEPLLRYSNKLKHIYETEDRGYDDTSEEVHLLVAKALYVSGDLKQAHQHLDIVLGYSDHVALADEYKKTWKKPGLFSKLF</sequence>